<feature type="region of interest" description="Disordered" evidence="1">
    <location>
        <begin position="1"/>
        <end position="170"/>
    </location>
</feature>
<feature type="compositionally biased region" description="Basic and acidic residues" evidence="1">
    <location>
        <begin position="284"/>
        <end position="294"/>
    </location>
</feature>
<feature type="region of interest" description="Disordered" evidence="1">
    <location>
        <begin position="247"/>
        <end position="301"/>
    </location>
</feature>
<feature type="compositionally biased region" description="Polar residues" evidence="1">
    <location>
        <begin position="261"/>
        <end position="270"/>
    </location>
</feature>
<dbReference type="Proteomes" id="UP001159042">
    <property type="component" value="Unassembled WGS sequence"/>
</dbReference>
<proteinExistence type="predicted"/>
<reference evidence="2 3" key="1">
    <citation type="journal article" date="2023" name="Insect Mol. Biol.">
        <title>Genome sequencing provides insights into the evolution of gene families encoding plant cell wall-degrading enzymes in longhorned beetles.</title>
        <authorList>
            <person name="Shin N.R."/>
            <person name="Okamura Y."/>
            <person name="Kirsch R."/>
            <person name="Pauchet Y."/>
        </authorList>
    </citation>
    <scope>NUCLEOTIDE SEQUENCE [LARGE SCALE GENOMIC DNA]</scope>
    <source>
        <strain evidence="2">EAD_L_NR</strain>
    </source>
</reference>
<feature type="non-terminal residue" evidence="2">
    <location>
        <position position="1"/>
    </location>
</feature>
<sequence length="301" mass="33809">HFVSDAVNGQNRTDQTRRVKNRRRRKTSKCQIAQDSSEYTEDEDASCNEEKSKGSPNASATMKTNICSHEDETEQNEENPTLLVEKPTGNVEEQVEETVSSEKETICGVICVPPVEPQETAETTGNERSSPEVHQETPESQEDSMNGEQPQRKSEDPVNLQKPELKPDAEEFIPRAYRNSEISEIPINPNLQFIKVPPNFIPIPIMPLGDFNGQNFNATFVPPGIPINFLHPDPKMYQNYVDYGPSSHFEPRSKSREDKSQTSGDETATNYVKDVTTCDNSSTAKEHQVEKATDKPQVQNV</sequence>
<keyword evidence="3" id="KW-1185">Reference proteome</keyword>
<feature type="compositionally biased region" description="Basic and acidic residues" evidence="1">
    <location>
        <begin position="249"/>
        <end position="260"/>
    </location>
</feature>
<evidence type="ECO:0000256" key="1">
    <source>
        <dbReference type="SAM" id="MobiDB-lite"/>
    </source>
</evidence>
<organism evidence="2 3">
    <name type="scientific">Exocentrus adspersus</name>
    <dbReference type="NCBI Taxonomy" id="1586481"/>
    <lineage>
        <taxon>Eukaryota</taxon>
        <taxon>Metazoa</taxon>
        <taxon>Ecdysozoa</taxon>
        <taxon>Arthropoda</taxon>
        <taxon>Hexapoda</taxon>
        <taxon>Insecta</taxon>
        <taxon>Pterygota</taxon>
        <taxon>Neoptera</taxon>
        <taxon>Endopterygota</taxon>
        <taxon>Coleoptera</taxon>
        <taxon>Polyphaga</taxon>
        <taxon>Cucujiformia</taxon>
        <taxon>Chrysomeloidea</taxon>
        <taxon>Cerambycidae</taxon>
        <taxon>Lamiinae</taxon>
        <taxon>Acanthocinini</taxon>
        <taxon>Exocentrus</taxon>
    </lineage>
</organism>
<feature type="compositionally biased region" description="Basic residues" evidence="1">
    <location>
        <begin position="18"/>
        <end position="28"/>
    </location>
</feature>
<name>A0AAV8W3U8_9CUCU</name>
<gene>
    <name evidence="2" type="ORF">NQ315_013631</name>
</gene>
<dbReference type="EMBL" id="JANEYG010000011">
    <property type="protein sequence ID" value="KAJ8921159.1"/>
    <property type="molecule type" value="Genomic_DNA"/>
</dbReference>
<evidence type="ECO:0000313" key="2">
    <source>
        <dbReference type="EMBL" id="KAJ8921159.1"/>
    </source>
</evidence>
<protein>
    <submittedName>
        <fullName evidence="2">Uncharacterized protein</fullName>
    </submittedName>
</protein>
<evidence type="ECO:0000313" key="3">
    <source>
        <dbReference type="Proteomes" id="UP001159042"/>
    </source>
</evidence>
<feature type="compositionally biased region" description="Acidic residues" evidence="1">
    <location>
        <begin position="38"/>
        <end position="47"/>
    </location>
</feature>
<accession>A0AAV8W3U8</accession>
<dbReference type="AlphaFoldDB" id="A0AAV8W3U8"/>
<feature type="compositionally biased region" description="Polar residues" evidence="1">
    <location>
        <begin position="54"/>
        <end position="67"/>
    </location>
</feature>
<comment type="caution">
    <text evidence="2">The sequence shown here is derived from an EMBL/GenBank/DDBJ whole genome shotgun (WGS) entry which is preliminary data.</text>
</comment>